<keyword evidence="4 7" id="KW-0472">Membrane</keyword>
<gene>
    <name evidence="9" type="ORF">B0T19DRAFT_259141</name>
</gene>
<feature type="transmembrane region" description="Helical" evidence="7">
    <location>
        <begin position="90"/>
        <end position="111"/>
    </location>
</feature>
<dbReference type="AlphaFoldDB" id="A0AAE0M7U0"/>
<evidence type="ECO:0000256" key="6">
    <source>
        <dbReference type="SAM" id="MobiDB-lite"/>
    </source>
</evidence>
<feature type="domain" description="Rhodopsin" evidence="8">
    <location>
        <begin position="35"/>
        <end position="264"/>
    </location>
</feature>
<comment type="subcellular location">
    <subcellularLocation>
        <location evidence="1">Membrane</location>
        <topology evidence="1">Multi-pass membrane protein</topology>
    </subcellularLocation>
</comment>
<feature type="transmembrane region" description="Helical" evidence="7">
    <location>
        <begin position="168"/>
        <end position="188"/>
    </location>
</feature>
<comment type="similarity">
    <text evidence="5">Belongs to the SAT4 family.</text>
</comment>
<evidence type="ECO:0000256" key="3">
    <source>
        <dbReference type="ARBA" id="ARBA00022989"/>
    </source>
</evidence>
<dbReference type="InterPro" id="IPR052337">
    <property type="entry name" value="SAT4-like"/>
</dbReference>
<dbReference type="Pfam" id="PF20684">
    <property type="entry name" value="Fung_rhodopsin"/>
    <property type="match status" value="1"/>
</dbReference>
<evidence type="ECO:0000256" key="4">
    <source>
        <dbReference type="ARBA" id="ARBA00023136"/>
    </source>
</evidence>
<dbReference type="EMBL" id="JAUEPO010000005">
    <property type="protein sequence ID" value="KAK3321124.1"/>
    <property type="molecule type" value="Genomic_DNA"/>
</dbReference>
<evidence type="ECO:0000256" key="5">
    <source>
        <dbReference type="ARBA" id="ARBA00038359"/>
    </source>
</evidence>
<keyword evidence="2 7" id="KW-0812">Transmembrane</keyword>
<feature type="transmembrane region" description="Helical" evidence="7">
    <location>
        <begin position="51"/>
        <end position="70"/>
    </location>
</feature>
<accession>A0AAE0M7U0</accession>
<feature type="region of interest" description="Disordered" evidence="6">
    <location>
        <begin position="267"/>
        <end position="306"/>
    </location>
</feature>
<dbReference type="PANTHER" id="PTHR33048:SF47">
    <property type="entry name" value="INTEGRAL MEMBRANE PROTEIN-RELATED"/>
    <property type="match status" value="1"/>
</dbReference>
<keyword evidence="3 7" id="KW-1133">Transmembrane helix</keyword>
<evidence type="ECO:0000313" key="10">
    <source>
        <dbReference type="Proteomes" id="UP001286456"/>
    </source>
</evidence>
<feature type="transmembrane region" description="Helical" evidence="7">
    <location>
        <begin position="118"/>
        <end position="138"/>
    </location>
</feature>
<organism evidence="9 10">
    <name type="scientific">Cercophora scortea</name>
    <dbReference type="NCBI Taxonomy" id="314031"/>
    <lineage>
        <taxon>Eukaryota</taxon>
        <taxon>Fungi</taxon>
        <taxon>Dikarya</taxon>
        <taxon>Ascomycota</taxon>
        <taxon>Pezizomycotina</taxon>
        <taxon>Sordariomycetes</taxon>
        <taxon>Sordariomycetidae</taxon>
        <taxon>Sordariales</taxon>
        <taxon>Lasiosphaeriaceae</taxon>
        <taxon>Cercophora</taxon>
    </lineage>
</organism>
<sequence length="408" mass="44229">MAASTPTPTPDLSGGPVLLSVSLGTIILALSTTFVRFCVRAGINKHIGADDYTTGVGTVVALVGTIFGIVESTTPDPSRALEFDILGQPWYLMSVTLSKIAICLFFMGLLGRARQWRILLGVLIFLMAAVNLTFSLTVNLQCRPLEKLWNPSVAGGCWDPNVQLNFGYFQGAFSVFSWFFLALFPILIVRDLRIEGNMTWPFYVSSAISFACGIFSIVRTAETSQTGGLSVYTSNTFCASVMANLEQNLGLIASNVLTLGPLFSAPARHPPSRSASKRAITRTASRASSRRTASRSSNRSSEIDLKRTTHLIIQGPRRMSASTENGVEEYDLGDGRRGSIDSLDLEAWPRGIIKTVSVEVFEEINPDHVPNGIKRSGVDSAERVSGTSVVEEQDWEAMLRAGPPGPVR</sequence>
<protein>
    <recommendedName>
        <fullName evidence="8">Rhodopsin domain-containing protein</fullName>
    </recommendedName>
</protein>
<evidence type="ECO:0000256" key="2">
    <source>
        <dbReference type="ARBA" id="ARBA00022692"/>
    </source>
</evidence>
<keyword evidence="10" id="KW-1185">Reference proteome</keyword>
<evidence type="ECO:0000313" key="9">
    <source>
        <dbReference type="EMBL" id="KAK3321124.1"/>
    </source>
</evidence>
<dbReference type="PANTHER" id="PTHR33048">
    <property type="entry name" value="PTH11-LIKE INTEGRAL MEMBRANE PROTEIN (AFU_ORTHOLOGUE AFUA_5G11245)"/>
    <property type="match status" value="1"/>
</dbReference>
<proteinExistence type="inferred from homology"/>
<feature type="transmembrane region" description="Helical" evidence="7">
    <location>
        <begin position="17"/>
        <end position="39"/>
    </location>
</feature>
<evidence type="ECO:0000256" key="1">
    <source>
        <dbReference type="ARBA" id="ARBA00004141"/>
    </source>
</evidence>
<comment type="caution">
    <text evidence="9">The sequence shown here is derived from an EMBL/GenBank/DDBJ whole genome shotgun (WGS) entry which is preliminary data.</text>
</comment>
<dbReference type="GO" id="GO:0016020">
    <property type="term" value="C:membrane"/>
    <property type="evidence" value="ECO:0007669"/>
    <property type="project" value="UniProtKB-SubCell"/>
</dbReference>
<reference evidence="9" key="1">
    <citation type="journal article" date="2023" name="Mol. Phylogenet. Evol.">
        <title>Genome-scale phylogeny and comparative genomics of the fungal order Sordariales.</title>
        <authorList>
            <person name="Hensen N."/>
            <person name="Bonometti L."/>
            <person name="Westerberg I."/>
            <person name="Brannstrom I.O."/>
            <person name="Guillou S."/>
            <person name="Cros-Aarteil S."/>
            <person name="Calhoun S."/>
            <person name="Haridas S."/>
            <person name="Kuo A."/>
            <person name="Mondo S."/>
            <person name="Pangilinan J."/>
            <person name="Riley R."/>
            <person name="LaButti K."/>
            <person name="Andreopoulos B."/>
            <person name="Lipzen A."/>
            <person name="Chen C."/>
            <person name="Yan M."/>
            <person name="Daum C."/>
            <person name="Ng V."/>
            <person name="Clum A."/>
            <person name="Steindorff A."/>
            <person name="Ohm R.A."/>
            <person name="Martin F."/>
            <person name="Silar P."/>
            <person name="Natvig D.O."/>
            <person name="Lalanne C."/>
            <person name="Gautier V."/>
            <person name="Ament-Velasquez S.L."/>
            <person name="Kruys A."/>
            <person name="Hutchinson M.I."/>
            <person name="Powell A.J."/>
            <person name="Barry K."/>
            <person name="Miller A.N."/>
            <person name="Grigoriev I.V."/>
            <person name="Debuchy R."/>
            <person name="Gladieux P."/>
            <person name="Hiltunen Thoren M."/>
            <person name="Johannesson H."/>
        </authorList>
    </citation>
    <scope>NUCLEOTIDE SEQUENCE</scope>
    <source>
        <strain evidence="9">SMH4131-1</strain>
    </source>
</reference>
<name>A0AAE0M7U0_9PEZI</name>
<dbReference type="Proteomes" id="UP001286456">
    <property type="component" value="Unassembled WGS sequence"/>
</dbReference>
<evidence type="ECO:0000256" key="7">
    <source>
        <dbReference type="SAM" id="Phobius"/>
    </source>
</evidence>
<evidence type="ECO:0000259" key="8">
    <source>
        <dbReference type="Pfam" id="PF20684"/>
    </source>
</evidence>
<dbReference type="InterPro" id="IPR049326">
    <property type="entry name" value="Rhodopsin_dom_fungi"/>
</dbReference>
<feature type="transmembrane region" description="Helical" evidence="7">
    <location>
        <begin position="200"/>
        <end position="218"/>
    </location>
</feature>
<reference evidence="9" key="2">
    <citation type="submission" date="2023-06" db="EMBL/GenBank/DDBJ databases">
        <authorList>
            <consortium name="Lawrence Berkeley National Laboratory"/>
            <person name="Haridas S."/>
            <person name="Hensen N."/>
            <person name="Bonometti L."/>
            <person name="Westerberg I."/>
            <person name="Brannstrom I.O."/>
            <person name="Guillou S."/>
            <person name="Cros-Aarteil S."/>
            <person name="Calhoun S."/>
            <person name="Kuo A."/>
            <person name="Mondo S."/>
            <person name="Pangilinan J."/>
            <person name="Riley R."/>
            <person name="Labutti K."/>
            <person name="Andreopoulos B."/>
            <person name="Lipzen A."/>
            <person name="Chen C."/>
            <person name="Yanf M."/>
            <person name="Daum C."/>
            <person name="Ng V."/>
            <person name="Clum A."/>
            <person name="Steindorff A."/>
            <person name="Ohm R."/>
            <person name="Martin F."/>
            <person name="Silar P."/>
            <person name="Natvig D."/>
            <person name="Lalanne C."/>
            <person name="Gautier V."/>
            <person name="Ament-Velasquez S.L."/>
            <person name="Kruys A."/>
            <person name="Hutchinson M.I."/>
            <person name="Powell A.J."/>
            <person name="Barry K."/>
            <person name="Miller A.N."/>
            <person name="Grigoriev I.V."/>
            <person name="Debuchy R."/>
            <person name="Gladieux P."/>
            <person name="Thoren M.H."/>
            <person name="Johannesson H."/>
        </authorList>
    </citation>
    <scope>NUCLEOTIDE SEQUENCE</scope>
    <source>
        <strain evidence="9">SMH4131-1</strain>
    </source>
</reference>